<dbReference type="EMBL" id="JBAMMX010000021">
    <property type="protein sequence ID" value="KAK6919588.1"/>
    <property type="molecule type" value="Genomic_DNA"/>
</dbReference>
<evidence type="ECO:0000256" key="2">
    <source>
        <dbReference type="ARBA" id="ARBA00022840"/>
    </source>
</evidence>
<protein>
    <submittedName>
        <fullName evidence="6">Protein kinase domain</fullName>
    </submittedName>
</protein>
<accession>A0AAN8V1C2</accession>
<dbReference type="InterPro" id="IPR011009">
    <property type="entry name" value="Kinase-like_dom_sf"/>
</dbReference>
<feature type="binding site" evidence="3">
    <location>
        <position position="56"/>
    </location>
    <ligand>
        <name>ATP</name>
        <dbReference type="ChEBI" id="CHEBI:30616"/>
    </ligand>
</feature>
<keyword evidence="1 3" id="KW-0547">Nucleotide-binding</keyword>
<keyword evidence="6" id="KW-0808">Transferase</keyword>
<evidence type="ECO:0000256" key="3">
    <source>
        <dbReference type="PROSITE-ProRule" id="PRU10141"/>
    </source>
</evidence>
<proteinExistence type="predicted"/>
<evidence type="ECO:0000256" key="1">
    <source>
        <dbReference type="ARBA" id="ARBA00022741"/>
    </source>
</evidence>
<reference evidence="6 7" key="1">
    <citation type="submission" date="2023-12" db="EMBL/GenBank/DDBJ databases">
        <title>A high-quality genome assembly for Dillenia turbinata (Dilleniales).</title>
        <authorList>
            <person name="Chanderbali A."/>
        </authorList>
    </citation>
    <scope>NUCLEOTIDE SEQUENCE [LARGE SCALE GENOMIC DNA]</scope>
    <source>
        <strain evidence="6">LSX21</strain>
        <tissue evidence="6">Leaf</tissue>
    </source>
</reference>
<dbReference type="Pfam" id="PF00069">
    <property type="entry name" value="Pkinase"/>
    <property type="match status" value="1"/>
</dbReference>
<dbReference type="SUPFAM" id="SSF56112">
    <property type="entry name" value="Protein kinase-like (PK-like)"/>
    <property type="match status" value="1"/>
</dbReference>
<dbReference type="Proteomes" id="UP001370490">
    <property type="component" value="Unassembled WGS sequence"/>
</dbReference>
<comment type="caution">
    <text evidence="6">The sequence shown here is derived from an EMBL/GenBank/DDBJ whole genome shotgun (WGS) entry which is preliminary data.</text>
</comment>
<sequence>MAHKGKDKSQSEHPDEEPLIRRINADEIPPEVMPLGSGNYSTVYTGIFEGKSIAVKRCKNNNHFDAEYRFFQQVGRHRNIIELIAYCRTENVFILEKGQCSLMEKMKELTWKLTRRALKHIAKALIHIHAKGFVYMDLKPENAVLVLNEKRKKGKKREQEEEDGGQKMDTKLVDFGATTRKGSFANFRTKNYSDPKQRVACSTKDDVYSFGVVLLQLLKKCDENGVIDVIHEAKTNQTFVIDGDLKTSMDENVNGSSSRRQQQQNQDVKRSSSALLE</sequence>
<dbReference type="InterPro" id="IPR000719">
    <property type="entry name" value="Prot_kinase_dom"/>
</dbReference>
<evidence type="ECO:0000259" key="5">
    <source>
        <dbReference type="PROSITE" id="PS50011"/>
    </source>
</evidence>
<dbReference type="GO" id="GO:0005524">
    <property type="term" value="F:ATP binding"/>
    <property type="evidence" value="ECO:0007669"/>
    <property type="project" value="UniProtKB-UniRule"/>
</dbReference>
<organism evidence="6 7">
    <name type="scientific">Dillenia turbinata</name>
    <dbReference type="NCBI Taxonomy" id="194707"/>
    <lineage>
        <taxon>Eukaryota</taxon>
        <taxon>Viridiplantae</taxon>
        <taxon>Streptophyta</taxon>
        <taxon>Embryophyta</taxon>
        <taxon>Tracheophyta</taxon>
        <taxon>Spermatophyta</taxon>
        <taxon>Magnoliopsida</taxon>
        <taxon>eudicotyledons</taxon>
        <taxon>Gunneridae</taxon>
        <taxon>Pentapetalae</taxon>
        <taxon>Dilleniales</taxon>
        <taxon>Dilleniaceae</taxon>
        <taxon>Dillenia</taxon>
    </lineage>
</organism>
<evidence type="ECO:0000313" key="7">
    <source>
        <dbReference type="Proteomes" id="UP001370490"/>
    </source>
</evidence>
<evidence type="ECO:0000256" key="4">
    <source>
        <dbReference type="SAM" id="MobiDB-lite"/>
    </source>
</evidence>
<dbReference type="InterPro" id="IPR017441">
    <property type="entry name" value="Protein_kinase_ATP_BS"/>
</dbReference>
<dbReference type="GO" id="GO:0004672">
    <property type="term" value="F:protein kinase activity"/>
    <property type="evidence" value="ECO:0007669"/>
    <property type="project" value="InterPro"/>
</dbReference>
<dbReference type="PROSITE" id="PS00107">
    <property type="entry name" value="PROTEIN_KINASE_ATP"/>
    <property type="match status" value="1"/>
</dbReference>
<dbReference type="InterPro" id="IPR050528">
    <property type="entry name" value="L-type_Lectin-RKs"/>
</dbReference>
<keyword evidence="2 3" id="KW-0067">ATP-binding</keyword>
<dbReference type="Gene3D" id="1.10.510.10">
    <property type="entry name" value="Transferase(Phosphotransferase) domain 1"/>
    <property type="match status" value="1"/>
</dbReference>
<dbReference type="CDD" id="cd00180">
    <property type="entry name" value="PKc"/>
    <property type="match status" value="1"/>
</dbReference>
<dbReference type="Gene3D" id="3.30.200.20">
    <property type="entry name" value="Phosphorylase Kinase, domain 1"/>
    <property type="match status" value="1"/>
</dbReference>
<feature type="compositionally biased region" description="Low complexity" evidence="4">
    <location>
        <begin position="256"/>
        <end position="266"/>
    </location>
</feature>
<dbReference type="SMART" id="SM00220">
    <property type="entry name" value="S_TKc"/>
    <property type="match status" value="1"/>
</dbReference>
<name>A0AAN8V1C2_9MAGN</name>
<evidence type="ECO:0000313" key="6">
    <source>
        <dbReference type="EMBL" id="KAK6919588.1"/>
    </source>
</evidence>
<gene>
    <name evidence="6" type="ORF">RJ641_015492</name>
</gene>
<feature type="domain" description="Protein kinase" evidence="5">
    <location>
        <begin position="29"/>
        <end position="277"/>
    </location>
</feature>
<dbReference type="PROSITE" id="PS50011">
    <property type="entry name" value="PROTEIN_KINASE_DOM"/>
    <property type="match status" value="1"/>
</dbReference>
<dbReference type="AlphaFoldDB" id="A0AAN8V1C2"/>
<keyword evidence="7" id="KW-1185">Reference proteome</keyword>
<feature type="region of interest" description="Disordered" evidence="4">
    <location>
        <begin position="250"/>
        <end position="277"/>
    </location>
</feature>
<keyword evidence="6" id="KW-0418">Kinase</keyword>
<dbReference type="PANTHER" id="PTHR27007">
    <property type="match status" value="1"/>
</dbReference>